<evidence type="ECO:0000313" key="2">
    <source>
        <dbReference type="EMBL" id="CAG6668023.1"/>
    </source>
</evidence>
<dbReference type="EMBL" id="HBUF01341068">
    <property type="protein sequence ID" value="CAG6703537.1"/>
    <property type="molecule type" value="Transcribed_RNA"/>
</dbReference>
<keyword evidence="1" id="KW-0732">Signal</keyword>
<feature type="chain" id="PRO_5036262406" evidence="1">
    <location>
        <begin position="21"/>
        <end position="142"/>
    </location>
</feature>
<accession>A0A8D8WPR4</accession>
<dbReference type="EMBL" id="HBUF01618667">
    <property type="protein sequence ID" value="CAG6780488.1"/>
    <property type="molecule type" value="Transcribed_RNA"/>
</dbReference>
<dbReference type="EMBL" id="HBUF01341069">
    <property type="protein sequence ID" value="CAG6703538.1"/>
    <property type="molecule type" value="Transcribed_RNA"/>
</dbReference>
<dbReference type="EMBL" id="HBUF01341067">
    <property type="protein sequence ID" value="CAG6703536.1"/>
    <property type="molecule type" value="Transcribed_RNA"/>
</dbReference>
<dbReference type="EMBL" id="HBUF01217887">
    <property type="protein sequence ID" value="CAG6668024.1"/>
    <property type="molecule type" value="Transcribed_RNA"/>
</dbReference>
<dbReference type="EMBL" id="HBUF01217886">
    <property type="protein sequence ID" value="CAG6668023.1"/>
    <property type="molecule type" value="Transcribed_RNA"/>
</dbReference>
<dbReference type="EMBL" id="HBUF01055586">
    <property type="protein sequence ID" value="CAG6623711.1"/>
    <property type="molecule type" value="Transcribed_RNA"/>
</dbReference>
<dbReference type="EMBL" id="HBUF01055587">
    <property type="protein sequence ID" value="CAG6623713.1"/>
    <property type="molecule type" value="Transcribed_RNA"/>
</dbReference>
<dbReference type="EMBL" id="HBUF01618666">
    <property type="protein sequence ID" value="CAG6780487.1"/>
    <property type="molecule type" value="Transcribed_RNA"/>
</dbReference>
<protein>
    <submittedName>
        <fullName evidence="2">Uncharacterized protein</fullName>
    </submittedName>
</protein>
<reference evidence="2" key="1">
    <citation type="submission" date="2021-05" db="EMBL/GenBank/DDBJ databases">
        <authorList>
            <person name="Alioto T."/>
            <person name="Alioto T."/>
            <person name="Gomez Garrido J."/>
        </authorList>
    </citation>
    <scope>NUCLEOTIDE SEQUENCE</scope>
</reference>
<name>A0A8D8WPR4_9HEMI</name>
<organism evidence="2">
    <name type="scientific">Cacopsylla melanoneura</name>
    <dbReference type="NCBI Taxonomy" id="428564"/>
    <lineage>
        <taxon>Eukaryota</taxon>
        <taxon>Metazoa</taxon>
        <taxon>Ecdysozoa</taxon>
        <taxon>Arthropoda</taxon>
        <taxon>Hexapoda</taxon>
        <taxon>Insecta</taxon>
        <taxon>Pterygota</taxon>
        <taxon>Neoptera</taxon>
        <taxon>Paraneoptera</taxon>
        <taxon>Hemiptera</taxon>
        <taxon>Sternorrhyncha</taxon>
        <taxon>Psylloidea</taxon>
        <taxon>Psyllidae</taxon>
        <taxon>Psyllinae</taxon>
        <taxon>Cacopsylla</taxon>
    </lineage>
</organism>
<sequence>MKLSLSLLTCLLFLLHLVHSAPLYLDRPEEDDQYLPCPDCIDSDYDKRVKMMSVWARNGMPLSILYLKTKPNPAQSPVLLPYRASPSTRGGYNSKIYQANMNKPKQATAAMPMRRQSVVLPQMFLTYGFDNKKPFLEQRGAL</sequence>
<dbReference type="AlphaFoldDB" id="A0A8D8WPR4"/>
<dbReference type="EMBL" id="HBUF01055585">
    <property type="protein sequence ID" value="CAG6623709.1"/>
    <property type="molecule type" value="Transcribed_RNA"/>
</dbReference>
<proteinExistence type="predicted"/>
<feature type="signal peptide" evidence="1">
    <location>
        <begin position="1"/>
        <end position="20"/>
    </location>
</feature>
<evidence type="ECO:0000256" key="1">
    <source>
        <dbReference type="SAM" id="SignalP"/>
    </source>
</evidence>